<dbReference type="NCBIfam" id="NF040518">
    <property type="entry name" value="Lacto_Palin_RP3"/>
    <property type="match status" value="2"/>
</dbReference>
<organism evidence="1 2">
    <name type="scientific">Lacticaseibacillus zeae</name>
    <name type="common">Lactobacillus zeae</name>
    <dbReference type="NCBI Taxonomy" id="57037"/>
    <lineage>
        <taxon>Bacteria</taxon>
        <taxon>Bacillati</taxon>
        <taxon>Bacillota</taxon>
        <taxon>Bacilli</taxon>
        <taxon>Lactobacillales</taxon>
        <taxon>Lactobacillaceae</taxon>
        <taxon>Lacticaseibacillus</taxon>
    </lineage>
</organism>
<dbReference type="Proteomes" id="UP000307781">
    <property type="component" value="Unassembled WGS sequence"/>
</dbReference>
<evidence type="ECO:0000313" key="1">
    <source>
        <dbReference type="EMBL" id="TLF40625.1"/>
    </source>
</evidence>
<gene>
    <name evidence="1" type="ORF">FEI14_09795</name>
</gene>
<reference evidence="1 2" key="1">
    <citation type="submission" date="2019-05" db="EMBL/GenBank/DDBJ databases">
        <title>Genome-based reclassification of Lactobacillus casei as Lactobacillus casei subsp. casei. subsp.nov., description of Lactobacillus casei subsp. zeae subsp. nov., and emended description of Lactobacillus casei.</title>
        <authorList>
            <person name="Huang C.-H."/>
        </authorList>
    </citation>
    <scope>NUCLEOTIDE SEQUENCE [LARGE SCALE GENOMIC DNA]</scope>
    <source>
        <strain evidence="1 2">CRBIP24.58</strain>
    </source>
</reference>
<comment type="caution">
    <text evidence="1">The sequence shown here is derived from an EMBL/GenBank/DDBJ whole genome shotgun (WGS) entry which is preliminary data.</text>
</comment>
<sequence length="96" mass="10911">MRSLHAGFWAGERVTAKQKVTARFWPLRPRSLHAGFCAGERVTESIREHSFNHHTTQKAGLPNASRLYNGRDHINTHLQTCLDFSFNASLRGTTYS</sequence>
<protein>
    <submittedName>
        <fullName evidence="1">Uncharacterized protein</fullName>
    </submittedName>
</protein>
<name>A0A5R8LTU8_LACZE</name>
<proteinExistence type="predicted"/>
<evidence type="ECO:0000313" key="2">
    <source>
        <dbReference type="Proteomes" id="UP000307781"/>
    </source>
</evidence>
<dbReference type="EMBL" id="VBWN01000007">
    <property type="protein sequence ID" value="TLF40625.1"/>
    <property type="molecule type" value="Genomic_DNA"/>
</dbReference>
<accession>A0A5R8LTU8</accession>
<dbReference type="AlphaFoldDB" id="A0A5R8LTU8"/>
<dbReference type="AntiFam" id="ANF00268">
    <property type="entry name" value="DNA repeat translations related to WP_015765070.1"/>
</dbReference>